<dbReference type="GO" id="GO:0035999">
    <property type="term" value="P:tetrahydrofolate interconversion"/>
    <property type="evidence" value="ECO:0007669"/>
    <property type="project" value="TreeGrafter"/>
</dbReference>
<dbReference type="Proteomes" id="UP000054217">
    <property type="component" value="Unassembled WGS sequence"/>
</dbReference>
<dbReference type="InterPro" id="IPR037171">
    <property type="entry name" value="NagB/RpiA_transferase-like"/>
</dbReference>
<dbReference type="HOGENOM" id="CLU_066245_2_1_1"/>
<evidence type="ECO:0000256" key="3">
    <source>
        <dbReference type="ARBA" id="ARBA00022840"/>
    </source>
</evidence>
<reference evidence="6 7" key="1">
    <citation type="submission" date="2014-04" db="EMBL/GenBank/DDBJ databases">
        <authorList>
            <consortium name="DOE Joint Genome Institute"/>
            <person name="Kuo A."/>
            <person name="Kohler A."/>
            <person name="Costa M.D."/>
            <person name="Nagy L.G."/>
            <person name="Floudas D."/>
            <person name="Copeland A."/>
            <person name="Barry K.W."/>
            <person name="Cichocki N."/>
            <person name="Veneault-Fourrey C."/>
            <person name="LaButti K."/>
            <person name="Lindquist E.A."/>
            <person name="Lipzen A."/>
            <person name="Lundell T."/>
            <person name="Morin E."/>
            <person name="Murat C."/>
            <person name="Sun H."/>
            <person name="Tunlid A."/>
            <person name="Henrissat B."/>
            <person name="Grigoriev I.V."/>
            <person name="Hibbett D.S."/>
            <person name="Martin F."/>
            <person name="Nordberg H.P."/>
            <person name="Cantor M.N."/>
            <person name="Hua S.X."/>
        </authorList>
    </citation>
    <scope>NUCLEOTIDE SEQUENCE [LARGE SCALE GENOMIC DNA]</scope>
    <source>
        <strain evidence="6 7">Marx 270</strain>
    </source>
</reference>
<sequence>MDFVRLHDEQDFHGLPIGLWGIPQPTAQWNNEKRQSVLDTSAEDLDVVLLPGVAFDRSLSRLGHGKGYYDKFLSSYTAAAKRPRPLLGKNLSLALPLSCAD</sequence>
<dbReference type="InParanoid" id="A0A0C3PYD8"/>
<accession>A0A0C3PYD8</accession>
<name>A0A0C3PYD8_PISTI</name>
<evidence type="ECO:0000313" key="7">
    <source>
        <dbReference type="Proteomes" id="UP000054217"/>
    </source>
</evidence>
<comment type="similarity">
    <text evidence="1">Belongs to the 5-formyltetrahydrofolate cyclo-ligase family.</text>
</comment>
<evidence type="ECO:0000256" key="4">
    <source>
        <dbReference type="ARBA" id="ARBA00036539"/>
    </source>
</evidence>
<dbReference type="OrthoDB" id="2015992at2759"/>
<keyword evidence="3" id="KW-0067">ATP-binding</keyword>
<dbReference type="Pfam" id="PF01812">
    <property type="entry name" value="5-FTHF_cyc-lig"/>
    <property type="match status" value="1"/>
</dbReference>
<proteinExistence type="inferred from homology"/>
<keyword evidence="2" id="KW-0547">Nucleotide-binding</keyword>
<evidence type="ECO:0000313" key="6">
    <source>
        <dbReference type="EMBL" id="KIO14189.1"/>
    </source>
</evidence>
<evidence type="ECO:0000256" key="1">
    <source>
        <dbReference type="ARBA" id="ARBA00010638"/>
    </source>
</evidence>
<dbReference type="GO" id="GO:0005524">
    <property type="term" value="F:ATP binding"/>
    <property type="evidence" value="ECO:0007669"/>
    <property type="project" value="UniProtKB-KW"/>
</dbReference>
<dbReference type="GO" id="GO:0030272">
    <property type="term" value="F:5-formyltetrahydrofolate cyclo-ligase activity"/>
    <property type="evidence" value="ECO:0007669"/>
    <property type="project" value="UniProtKB-EC"/>
</dbReference>
<dbReference type="InterPro" id="IPR002698">
    <property type="entry name" value="FTHF_cligase"/>
</dbReference>
<dbReference type="STRING" id="870435.A0A0C3PYD8"/>
<dbReference type="AlphaFoldDB" id="A0A0C3PYD8"/>
<dbReference type="GO" id="GO:0009396">
    <property type="term" value="P:folic acid-containing compound biosynthetic process"/>
    <property type="evidence" value="ECO:0007669"/>
    <property type="project" value="TreeGrafter"/>
</dbReference>
<dbReference type="Gene3D" id="3.40.50.10420">
    <property type="entry name" value="NagB/RpiA/CoA transferase-like"/>
    <property type="match status" value="1"/>
</dbReference>
<protein>
    <recommendedName>
        <fullName evidence="5">5-formyltetrahydrofolate cyclo-ligase</fullName>
        <ecNumber evidence="5">6.3.3.2</ecNumber>
    </recommendedName>
</protein>
<dbReference type="EMBL" id="KN831945">
    <property type="protein sequence ID" value="KIO14189.1"/>
    <property type="molecule type" value="Genomic_DNA"/>
</dbReference>
<evidence type="ECO:0000256" key="2">
    <source>
        <dbReference type="ARBA" id="ARBA00022741"/>
    </source>
</evidence>
<organism evidence="6 7">
    <name type="scientific">Pisolithus tinctorius Marx 270</name>
    <dbReference type="NCBI Taxonomy" id="870435"/>
    <lineage>
        <taxon>Eukaryota</taxon>
        <taxon>Fungi</taxon>
        <taxon>Dikarya</taxon>
        <taxon>Basidiomycota</taxon>
        <taxon>Agaricomycotina</taxon>
        <taxon>Agaricomycetes</taxon>
        <taxon>Agaricomycetidae</taxon>
        <taxon>Boletales</taxon>
        <taxon>Sclerodermatineae</taxon>
        <taxon>Pisolithaceae</taxon>
        <taxon>Pisolithus</taxon>
    </lineage>
</organism>
<gene>
    <name evidence="6" type="ORF">M404DRAFT_992443</name>
</gene>
<reference evidence="7" key="2">
    <citation type="submission" date="2015-01" db="EMBL/GenBank/DDBJ databases">
        <title>Evolutionary Origins and Diversification of the Mycorrhizal Mutualists.</title>
        <authorList>
            <consortium name="DOE Joint Genome Institute"/>
            <consortium name="Mycorrhizal Genomics Consortium"/>
            <person name="Kohler A."/>
            <person name="Kuo A."/>
            <person name="Nagy L.G."/>
            <person name="Floudas D."/>
            <person name="Copeland A."/>
            <person name="Barry K.W."/>
            <person name="Cichocki N."/>
            <person name="Veneault-Fourrey C."/>
            <person name="LaButti K."/>
            <person name="Lindquist E.A."/>
            <person name="Lipzen A."/>
            <person name="Lundell T."/>
            <person name="Morin E."/>
            <person name="Murat C."/>
            <person name="Riley R."/>
            <person name="Ohm R."/>
            <person name="Sun H."/>
            <person name="Tunlid A."/>
            <person name="Henrissat B."/>
            <person name="Grigoriev I.V."/>
            <person name="Hibbett D.S."/>
            <person name="Martin F."/>
        </authorList>
    </citation>
    <scope>NUCLEOTIDE SEQUENCE [LARGE SCALE GENOMIC DNA]</scope>
    <source>
        <strain evidence="7">Marx 270</strain>
    </source>
</reference>
<dbReference type="SUPFAM" id="SSF100950">
    <property type="entry name" value="NagB/RpiA/CoA transferase-like"/>
    <property type="match status" value="1"/>
</dbReference>
<dbReference type="PANTHER" id="PTHR23407:SF1">
    <property type="entry name" value="5-FORMYLTETRAHYDROFOLATE CYCLO-LIGASE"/>
    <property type="match status" value="1"/>
</dbReference>
<keyword evidence="7" id="KW-1185">Reference proteome</keyword>
<comment type="catalytic activity">
    <reaction evidence="4">
        <text>(6S)-5-formyl-5,6,7,8-tetrahydrofolate + ATP = (6R)-5,10-methenyltetrahydrofolate + ADP + phosphate</text>
        <dbReference type="Rhea" id="RHEA:10488"/>
        <dbReference type="ChEBI" id="CHEBI:30616"/>
        <dbReference type="ChEBI" id="CHEBI:43474"/>
        <dbReference type="ChEBI" id="CHEBI:57455"/>
        <dbReference type="ChEBI" id="CHEBI:57457"/>
        <dbReference type="ChEBI" id="CHEBI:456216"/>
        <dbReference type="EC" id="6.3.3.2"/>
    </reaction>
</comment>
<dbReference type="PANTHER" id="PTHR23407">
    <property type="entry name" value="ATPASE INHIBITOR/5-FORMYLTETRAHYDROFOLATE CYCLO-LIGASE"/>
    <property type="match status" value="1"/>
</dbReference>
<evidence type="ECO:0000256" key="5">
    <source>
        <dbReference type="ARBA" id="ARBA00038966"/>
    </source>
</evidence>
<dbReference type="InterPro" id="IPR024185">
    <property type="entry name" value="FTHF_cligase-like_sf"/>
</dbReference>
<dbReference type="EC" id="6.3.3.2" evidence="5"/>